<sequence>MTLFIYYHFFDAELFANSVLNNKPYHSISGSATQNLSAGDVSLVLSKLNIGIEDITKRLRSEVSTHHLELLSKATSIASLHDSLQSTKIGLKQIKTNVERLQKKIGT</sequence>
<dbReference type="InterPro" id="IPR019465">
    <property type="entry name" value="Cog5"/>
</dbReference>
<evidence type="ECO:0000259" key="1">
    <source>
        <dbReference type="Pfam" id="PF10392"/>
    </source>
</evidence>
<evidence type="ECO:0000313" key="3">
    <source>
        <dbReference type="Proteomes" id="UP001153365"/>
    </source>
</evidence>
<dbReference type="Pfam" id="PF10392">
    <property type="entry name" value="COG5_N"/>
    <property type="match status" value="1"/>
</dbReference>
<dbReference type="GO" id="GO:0017119">
    <property type="term" value="C:Golgi transport complex"/>
    <property type="evidence" value="ECO:0007669"/>
    <property type="project" value="InterPro"/>
</dbReference>
<dbReference type="InterPro" id="IPR049176">
    <property type="entry name" value="COG5_N"/>
</dbReference>
<name>A0AAV0BMS2_PHAPC</name>
<organism evidence="2 3">
    <name type="scientific">Phakopsora pachyrhizi</name>
    <name type="common">Asian soybean rust disease fungus</name>
    <dbReference type="NCBI Taxonomy" id="170000"/>
    <lineage>
        <taxon>Eukaryota</taxon>
        <taxon>Fungi</taxon>
        <taxon>Dikarya</taxon>
        <taxon>Basidiomycota</taxon>
        <taxon>Pucciniomycotina</taxon>
        <taxon>Pucciniomycetes</taxon>
        <taxon>Pucciniales</taxon>
        <taxon>Phakopsoraceae</taxon>
        <taxon>Phakopsora</taxon>
    </lineage>
</organism>
<keyword evidence="3" id="KW-1185">Reference proteome</keyword>
<dbReference type="PANTHER" id="PTHR13228:SF3">
    <property type="entry name" value="CONSERVED OLIGOMERIC GOLGI COMPLEX SUBUNIT 5"/>
    <property type="match status" value="1"/>
</dbReference>
<dbReference type="PANTHER" id="PTHR13228">
    <property type="entry name" value="CONSERVED OLIGOMERIC GOLGI COMPLEX COMPONENT 5"/>
    <property type="match status" value="1"/>
</dbReference>
<protein>
    <recommendedName>
        <fullName evidence="1">Conserved oligomeric Golgi complex subunit 5 N-terminal domain-containing protein</fullName>
    </recommendedName>
</protein>
<dbReference type="AlphaFoldDB" id="A0AAV0BMS2"/>
<feature type="domain" description="Conserved oligomeric Golgi complex subunit 5 N-terminal" evidence="1">
    <location>
        <begin position="10"/>
        <end position="105"/>
    </location>
</feature>
<dbReference type="EMBL" id="CALTRL010005848">
    <property type="protein sequence ID" value="CAH7687273.1"/>
    <property type="molecule type" value="Genomic_DNA"/>
</dbReference>
<dbReference type="GO" id="GO:0006891">
    <property type="term" value="P:intra-Golgi vesicle-mediated transport"/>
    <property type="evidence" value="ECO:0007669"/>
    <property type="project" value="InterPro"/>
</dbReference>
<reference evidence="2" key="1">
    <citation type="submission" date="2022-06" db="EMBL/GenBank/DDBJ databases">
        <authorList>
            <consortium name="SYNGENTA / RWTH Aachen University"/>
        </authorList>
    </citation>
    <scope>NUCLEOTIDE SEQUENCE</scope>
</reference>
<dbReference type="Proteomes" id="UP001153365">
    <property type="component" value="Unassembled WGS sequence"/>
</dbReference>
<comment type="caution">
    <text evidence="2">The sequence shown here is derived from an EMBL/GenBank/DDBJ whole genome shotgun (WGS) entry which is preliminary data.</text>
</comment>
<evidence type="ECO:0000313" key="2">
    <source>
        <dbReference type="EMBL" id="CAH7687273.1"/>
    </source>
</evidence>
<proteinExistence type="predicted"/>
<accession>A0AAV0BMS2</accession>
<gene>
    <name evidence="2" type="ORF">PPACK8108_LOCUS22031</name>
</gene>